<feature type="compositionally biased region" description="Low complexity" evidence="1">
    <location>
        <begin position="172"/>
        <end position="187"/>
    </location>
</feature>
<feature type="region of interest" description="Disordered" evidence="1">
    <location>
        <begin position="64"/>
        <end position="188"/>
    </location>
</feature>
<proteinExistence type="predicted"/>
<dbReference type="OrthoDB" id="4225223at2759"/>
<keyword evidence="3" id="KW-1185">Reference proteome</keyword>
<feature type="compositionally biased region" description="Polar residues" evidence="1">
    <location>
        <begin position="373"/>
        <end position="384"/>
    </location>
</feature>
<evidence type="ECO:0000256" key="1">
    <source>
        <dbReference type="SAM" id="MobiDB-lite"/>
    </source>
</evidence>
<dbReference type="GeneID" id="81368327"/>
<dbReference type="AlphaFoldDB" id="A0A9W9W107"/>
<accession>A0A9W9W107</accession>
<dbReference type="RefSeq" id="XP_056488649.1">
    <property type="nucleotide sequence ID" value="XM_056629347.1"/>
</dbReference>
<feature type="region of interest" description="Disordered" evidence="1">
    <location>
        <begin position="204"/>
        <end position="306"/>
    </location>
</feature>
<feature type="compositionally biased region" description="Polar residues" evidence="1">
    <location>
        <begin position="282"/>
        <end position="295"/>
    </location>
</feature>
<organism evidence="2 3">
    <name type="scientific">Penicillium cosmopolitanum</name>
    <dbReference type="NCBI Taxonomy" id="1131564"/>
    <lineage>
        <taxon>Eukaryota</taxon>
        <taxon>Fungi</taxon>
        <taxon>Dikarya</taxon>
        <taxon>Ascomycota</taxon>
        <taxon>Pezizomycotina</taxon>
        <taxon>Eurotiomycetes</taxon>
        <taxon>Eurotiomycetidae</taxon>
        <taxon>Eurotiales</taxon>
        <taxon>Aspergillaceae</taxon>
        <taxon>Penicillium</taxon>
    </lineage>
</organism>
<feature type="compositionally biased region" description="Polar residues" evidence="1">
    <location>
        <begin position="148"/>
        <end position="171"/>
    </location>
</feature>
<comment type="caution">
    <text evidence="2">The sequence shown here is derived from an EMBL/GenBank/DDBJ whole genome shotgun (WGS) entry which is preliminary data.</text>
</comment>
<name>A0A9W9W107_9EURO</name>
<protein>
    <submittedName>
        <fullName evidence="2">Uncharacterized protein</fullName>
    </submittedName>
</protein>
<reference evidence="2" key="1">
    <citation type="submission" date="2022-12" db="EMBL/GenBank/DDBJ databases">
        <authorList>
            <person name="Petersen C."/>
        </authorList>
    </citation>
    <scope>NUCLEOTIDE SEQUENCE</scope>
    <source>
        <strain evidence="2">IBT 29677</strain>
    </source>
</reference>
<reference evidence="2" key="2">
    <citation type="journal article" date="2023" name="IMA Fungus">
        <title>Comparative genomic study of the Penicillium genus elucidates a diverse pangenome and 15 lateral gene transfer events.</title>
        <authorList>
            <person name="Petersen C."/>
            <person name="Sorensen T."/>
            <person name="Nielsen M.R."/>
            <person name="Sondergaard T.E."/>
            <person name="Sorensen J.L."/>
            <person name="Fitzpatrick D.A."/>
            <person name="Frisvad J.C."/>
            <person name="Nielsen K.L."/>
        </authorList>
    </citation>
    <scope>NUCLEOTIDE SEQUENCE</scope>
    <source>
        <strain evidence="2">IBT 29677</strain>
    </source>
</reference>
<feature type="compositionally biased region" description="Basic and acidic residues" evidence="1">
    <location>
        <begin position="267"/>
        <end position="281"/>
    </location>
</feature>
<dbReference type="Proteomes" id="UP001147747">
    <property type="component" value="Unassembled WGS sequence"/>
</dbReference>
<evidence type="ECO:0000313" key="3">
    <source>
        <dbReference type="Proteomes" id="UP001147747"/>
    </source>
</evidence>
<evidence type="ECO:0000313" key="2">
    <source>
        <dbReference type="EMBL" id="KAJ5396597.1"/>
    </source>
</evidence>
<gene>
    <name evidence="2" type="ORF">N7509_004710</name>
</gene>
<sequence>MLSPTSLDIYRMAPPVRPSRSLEGLERVIPPTLEKLPYTSYTPFTPYTYTPTTSTRSNLFLNKPLPAMPLDEPEPEYSGMWTDSDSDDDDSTVDSIASPSEPRCSTESYPIFVSSGSDDFDLVDHPTPADPLDAIVAPQRPLPPRTDSPVSSISALTSNSDAQYGRPSQWSQTQTQNQTQPTRPGTNHYFREKKWDFFPELATPGSLPARGASGRVSPSLRNGKTRKKEGRLGLSAKRKRWHSLDRPGMGGLAQARDSFKTYVHRTLARDSPDSTKAKDSQRPATAQPTSLQQRRGLSVKPLESSSLDVNMNMRALSLHTMASSSASEMPDSPRSPRQKQLALPMSPYQKYGSAIWETPKKSKKRANVKQPAASRSASHLVYTNPTPPLSPPLKTQLQQNTRDAVCALQGGTSQMLFAIDGAKKKMSESRDERRREQLKSQIKLVGPVNPHTCSQDPWL</sequence>
<feature type="region of interest" description="Disordered" evidence="1">
    <location>
        <begin position="321"/>
        <end position="395"/>
    </location>
</feature>
<dbReference type="EMBL" id="JAPZBU010000006">
    <property type="protein sequence ID" value="KAJ5396597.1"/>
    <property type="molecule type" value="Genomic_DNA"/>
</dbReference>